<reference evidence="8 9" key="1">
    <citation type="submission" date="2015-09" db="EMBL/GenBank/DDBJ databases">
        <title>Draft genome of the parasitic nematode Teladorsagia circumcincta isolate WARC Sus (inbred).</title>
        <authorList>
            <person name="Mitreva M."/>
        </authorList>
    </citation>
    <scope>NUCLEOTIDE SEQUENCE [LARGE SCALE GENOMIC DNA]</scope>
    <source>
        <strain evidence="8 9">S</strain>
    </source>
</reference>
<dbReference type="Proteomes" id="UP000230423">
    <property type="component" value="Unassembled WGS sequence"/>
</dbReference>
<proteinExistence type="inferred from homology"/>
<dbReference type="CDD" id="cd06662">
    <property type="entry name" value="SURF1"/>
    <property type="match status" value="1"/>
</dbReference>
<dbReference type="GO" id="GO:0033617">
    <property type="term" value="P:mitochondrial respiratory chain complex IV assembly"/>
    <property type="evidence" value="ECO:0007669"/>
    <property type="project" value="TreeGrafter"/>
</dbReference>
<keyword evidence="5" id="KW-0472">Membrane</keyword>
<dbReference type="OrthoDB" id="10040024at2759"/>
<evidence type="ECO:0000256" key="2">
    <source>
        <dbReference type="ARBA" id="ARBA00007165"/>
    </source>
</evidence>
<dbReference type="PROSITE" id="PS50895">
    <property type="entry name" value="SURF1"/>
    <property type="match status" value="1"/>
</dbReference>
<evidence type="ECO:0000256" key="3">
    <source>
        <dbReference type="ARBA" id="ARBA00022692"/>
    </source>
</evidence>
<organism evidence="8 9">
    <name type="scientific">Teladorsagia circumcincta</name>
    <name type="common">Brown stomach worm</name>
    <name type="synonym">Ostertagia circumcincta</name>
    <dbReference type="NCBI Taxonomy" id="45464"/>
    <lineage>
        <taxon>Eukaryota</taxon>
        <taxon>Metazoa</taxon>
        <taxon>Ecdysozoa</taxon>
        <taxon>Nematoda</taxon>
        <taxon>Chromadorea</taxon>
        <taxon>Rhabditida</taxon>
        <taxon>Rhabditina</taxon>
        <taxon>Rhabditomorpha</taxon>
        <taxon>Strongyloidea</taxon>
        <taxon>Trichostrongylidae</taxon>
        <taxon>Teladorsagia</taxon>
    </lineage>
</organism>
<keyword evidence="9" id="KW-1185">Reference proteome</keyword>
<comment type="function">
    <text evidence="6">Probably involved in the biogenesis of the COX complex.</text>
</comment>
<dbReference type="AlphaFoldDB" id="A0A2G9UPE9"/>
<feature type="region of interest" description="Disordered" evidence="7">
    <location>
        <begin position="16"/>
        <end position="36"/>
    </location>
</feature>
<dbReference type="Pfam" id="PF02104">
    <property type="entry name" value="SURF1"/>
    <property type="match status" value="2"/>
</dbReference>
<evidence type="ECO:0000256" key="1">
    <source>
        <dbReference type="ARBA" id="ARBA00004370"/>
    </source>
</evidence>
<evidence type="ECO:0000313" key="9">
    <source>
        <dbReference type="Proteomes" id="UP000230423"/>
    </source>
</evidence>
<dbReference type="InterPro" id="IPR045214">
    <property type="entry name" value="Surf1/Surf4"/>
</dbReference>
<keyword evidence="6" id="KW-0999">Mitochondrion inner membrane</keyword>
<evidence type="ECO:0000313" key="8">
    <source>
        <dbReference type="EMBL" id="PIO71320.1"/>
    </source>
</evidence>
<accession>A0A2G9UPE9</accession>
<dbReference type="InterPro" id="IPR002994">
    <property type="entry name" value="Surf1/Shy1"/>
</dbReference>
<keyword evidence="3" id="KW-0812">Transmembrane</keyword>
<keyword evidence="4" id="KW-1133">Transmembrane helix</keyword>
<evidence type="ECO:0000256" key="6">
    <source>
        <dbReference type="RuleBase" id="RU363076"/>
    </source>
</evidence>
<evidence type="ECO:0000256" key="4">
    <source>
        <dbReference type="ARBA" id="ARBA00022989"/>
    </source>
</evidence>
<comment type="similarity">
    <text evidence="2 6">Belongs to the SURF1 family.</text>
</comment>
<sequence length="202" mass="22821">MPFLPSAMTILLDRQEAKEKQTRKSGNNRGSGRDGNYERPWSSFSMLLIPAVTFGLGCWQTYRLRWKLNLIEKLKEQLNEPAVAFPLEELVIMINRGWVPASRISPSSRQSSQIKGVVTFDAIVRRSEARPQFMGANIPEKGTWFYKDFDQMAQQHNTAPIYLEAVYESTVPGGPIGGQSNVNVFSECSYVSDVVHSFQEVV</sequence>
<name>A0A2G9UPE9_TELCI</name>
<evidence type="ECO:0000256" key="5">
    <source>
        <dbReference type="ARBA" id="ARBA00023136"/>
    </source>
</evidence>
<comment type="subcellular location">
    <subcellularLocation>
        <location evidence="1">Membrane</location>
    </subcellularLocation>
    <subcellularLocation>
        <location evidence="6">Mitochondrion inner membrane</location>
        <topology evidence="6">Multi-pass membrane protein</topology>
    </subcellularLocation>
</comment>
<dbReference type="PANTHER" id="PTHR23427">
    <property type="entry name" value="SURFEIT LOCUS PROTEIN"/>
    <property type="match status" value="1"/>
</dbReference>
<keyword evidence="6" id="KW-0496">Mitochondrion</keyword>
<evidence type="ECO:0000256" key="7">
    <source>
        <dbReference type="SAM" id="MobiDB-lite"/>
    </source>
</evidence>
<dbReference type="EMBL" id="KZ345985">
    <property type="protein sequence ID" value="PIO71320.1"/>
    <property type="molecule type" value="Genomic_DNA"/>
</dbReference>
<dbReference type="PANTHER" id="PTHR23427:SF2">
    <property type="entry name" value="SURFEIT LOCUS PROTEIN 1"/>
    <property type="match status" value="1"/>
</dbReference>
<gene>
    <name evidence="8" type="ORF">TELCIR_06779</name>
</gene>
<dbReference type="GO" id="GO:0005743">
    <property type="term" value="C:mitochondrial inner membrane"/>
    <property type="evidence" value="ECO:0007669"/>
    <property type="project" value="UniProtKB-SubCell"/>
</dbReference>
<protein>
    <recommendedName>
        <fullName evidence="6">SURF1-like protein</fullName>
    </recommendedName>
</protein>